<sequence length="385" mass="42533">MDFNIPEEIEMLRQSLRKFIEKEVIPMEEKARFDPDDGVPQELLKKVRKRSHELGFWAIDLPEEYGGGGLNMLGTVVLREEVSKYFSSLTQAIFGGPEGPSKILLAGTPDQIQKYLVPVIKAEQTCCFALTEPNAGSDAASIETSAVQDGDHWVINGLKHFITNGPYADYAIVFAVTDREKRARGGITCFLVDRGTPGFSVGMHQKTMGGGDNQSELVFEDCRVPRENVLGQVGMGFVTAMTFLGGGRLSIAAGAVGMTEKLLKASTEYAKQRVQFGKPIATKQAVQWMLADIATELFAARNMVYNTAWRIDQGEMAVKEMAMCKLYATELVNRAADVAVQIHGGMGYMKELPIERVYRGVRALRIVEGTSEIQRYIIARTLMAE</sequence>
<keyword evidence="7 8" id="KW-0560">Oxidoreductase</keyword>
<evidence type="ECO:0000256" key="1">
    <source>
        <dbReference type="ARBA" id="ARBA00001974"/>
    </source>
</evidence>
<dbReference type="SUPFAM" id="SSF56645">
    <property type="entry name" value="Acyl-CoA dehydrogenase NM domain-like"/>
    <property type="match status" value="1"/>
</dbReference>
<dbReference type="InterPro" id="IPR046373">
    <property type="entry name" value="Acyl-CoA_Oxase/DH_mid-dom_sf"/>
</dbReference>
<dbReference type="InterPro" id="IPR009100">
    <property type="entry name" value="AcylCoA_DH/oxidase_NM_dom_sf"/>
</dbReference>
<dbReference type="GO" id="GO:0050660">
    <property type="term" value="F:flavin adenine dinucleotide binding"/>
    <property type="evidence" value="ECO:0007669"/>
    <property type="project" value="InterPro"/>
</dbReference>
<evidence type="ECO:0000256" key="8">
    <source>
        <dbReference type="RuleBase" id="RU362125"/>
    </source>
</evidence>
<protein>
    <submittedName>
        <fullName evidence="12">Acyl-CoA dehydrogenase</fullName>
    </submittedName>
</protein>
<dbReference type="InterPro" id="IPR006089">
    <property type="entry name" value="Acyl-CoA_DH_CS"/>
</dbReference>
<evidence type="ECO:0000256" key="4">
    <source>
        <dbReference type="ARBA" id="ARBA00022456"/>
    </source>
</evidence>
<keyword evidence="6 8" id="KW-0274">FAD</keyword>
<evidence type="ECO:0000256" key="5">
    <source>
        <dbReference type="ARBA" id="ARBA00022630"/>
    </source>
</evidence>
<evidence type="ECO:0000256" key="7">
    <source>
        <dbReference type="ARBA" id="ARBA00023002"/>
    </source>
</evidence>
<dbReference type="InterPro" id="IPR009075">
    <property type="entry name" value="AcylCo_DH/oxidase_C"/>
</dbReference>
<evidence type="ECO:0000259" key="9">
    <source>
        <dbReference type="Pfam" id="PF00441"/>
    </source>
</evidence>
<dbReference type="Gene3D" id="2.40.110.10">
    <property type="entry name" value="Butyryl-CoA Dehydrogenase, subunit A, domain 2"/>
    <property type="match status" value="1"/>
</dbReference>
<proteinExistence type="inferred from homology"/>
<gene>
    <name evidence="12" type="ORF">C4520_13210</name>
</gene>
<dbReference type="SUPFAM" id="SSF47203">
    <property type="entry name" value="Acyl-CoA dehydrogenase C-terminal domain-like"/>
    <property type="match status" value="1"/>
</dbReference>
<dbReference type="PROSITE" id="PS00072">
    <property type="entry name" value="ACYL_COA_DH_1"/>
    <property type="match status" value="1"/>
</dbReference>
<keyword evidence="4" id="KW-0101">Branched-chain amino acid catabolism</keyword>
<name>A0A3A4ND73_ABYX5</name>
<organism evidence="12 13">
    <name type="scientific">Abyssobacteria bacterium (strain SURF_5)</name>
    <dbReference type="NCBI Taxonomy" id="2093360"/>
    <lineage>
        <taxon>Bacteria</taxon>
        <taxon>Pseudomonadati</taxon>
        <taxon>Candidatus Hydrogenedentota</taxon>
        <taxon>Candidatus Abyssobacteria</taxon>
    </lineage>
</organism>
<dbReference type="Pfam" id="PF00441">
    <property type="entry name" value="Acyl-CoA_dh_1"/>
    <property type="match status" value="1"/>
</dbReference>
<dbReference type="Pfam" id="PF02770">
    <property type="entry name" value="Acyl-CoA_dh_M"/>
    <property type="match status" value="1"/>
</dbReference>
<comment type="pathway">
    <text evidence="2">Amino-acid degradation; L-valine degradation.</text>
</comment>
<evidence type="ECO:0000256" key="2">
    <source>
        <dbReference type="ARBA" id="ARBA00005109"/>
    </source>
</evidence>
<dbReference type="EMBL" id="QZKU01000092">
    <property type="protein sequence ID" value="RJP19143.1"/>
    <property type="molecule type" value="Genomic_DNA"/>
</dbReference>
<keyword evidence="5 8" id="KW-0285">Flavoprotein</keyword>
<comment type="similarity">
    <text evidence="3 8">Belongs to the acyl-CoA dehydrogenase family.</text>
</comment>
<dbReference type="FunFam" id="2.40.110.10:FF:000001">
    <property type="entry name" value="Acyl-CoA dehydrogenase, mitochondrial"/>
    <property type="match status" value="1"/>
</dbReference>
<evidence type="ECO:0000256" key="6">
    <source>
        <dbReference type="ARBA" id="ARBA00022827"/>
    </source>
</evidence>
<evidence type="ECO:0000313" key="12">
    <source>
        <dbReference type="EMBL" id="RJP19143.1"/>
    </source>
</evidence>
<dbReference type="PANTHER" id="PTHR43884">
    <property type="entry name" value="ACYL-COA DEHYDROGENASE"/>
    <property type="match status" value="1"/>
</dbReference>
<feature type="domain" description="Acyl-CoA dehydrogenase/oxidase N-terminal" evidence="11">
    <location>
        <begin position="7"/>
        <end position="122"/>
    </location>
</feature>
<comment type="caution">
    <text evidence="12">The sequence shown here is derived from an EMBL/GenBank/DDBJ whole genome shotgun (WGS) entry which is preliminary data.</text>
</comment>
<dbReference type="Pfam" id="PF02771">
    <property type="entry name" value="Acyl-CoA_dh_N"/>
    <property type="match status" value="1"/>
</dbReference>
<dbReference type="GO" id="GO:0003995">
    <property type="term" value="F:acyl-CoA dehydrogenase activity"/>
    <property type="evidence" value="ECO:0007669"/>
    <property type="project" value="InterPro"/>
</dbReference>
<evidence type="ECO:0000313" key="13">
    <source>
        <dbReference type="Proteomes" id="UP000265882"/>
    </source>
</evidence>
<dbReference type="InterPro" id="IPR013786">
    <property type="entry name" value="AcylCoA_DH/ox_N"/>
</dbReference>
<dbReference type="PANTHER" id="PTHR43884:SF40">
    <property type="entry name" value="ACYL-COA DEHYDROGENASE"/>
    <property type="match status" value="1"/>
</dbReference>
<dbReference type="GO" id="GO:0009083">
    <property type="term" value="P:branched-chain amino acid catabolic process"/>
    <property type="evidence" value="ECO:0007669"/>
    <property type="project" value="UniProtKB-KW"/>
</dbReference>
<feature type="domain" description="Acyl-CoA dehydrogenase/oxidase C-terminal" evidence="9">
    <location>
        <begin position="234"/>
        <end position="382"/>
    </location>
</feature>
<feature type="domain" description="Acyl-CoA oxidase/dehydrogenase middle" evidence="10">
    <location>
        <begin position="127"/>
        <end position="222"/>
    </location>
</feature>
<dbReference type="InterPro" id="IPR036250">
    <property type="entry name" value="AcylCo_DH-like_C"/>
</dbReference>
<comment type="cofactor">
    <cofactor evidence="1 8">
        <name>FAD</name>
        <dbReference type="ChEBI" id="CHEBI:57692"/>
    </cofactor>
</comment>
<dbReference type="Gene3D" id="1.20.140.10">
    <property type="entry name" value="Butyryl-CoA Dehydrogenase, subunit A, domain 3"/>
    <property type="match status" value="1"/>
</dbReference>
<dbReference type="Proteomes" id="UP000265882">
    <property type="component" value="Unassembled WGS sequence"/>
</dbReference>
<dbReference type="AlphaFoldDB" id="A0A3A4ND73"/>
<dbReference type="FunFam" id="1.20.140.10:FF:000001">
    <property type="entry name" value="Acyl-CoA dehydrogenase"/>
    <property type="match status" value="1"/>
</dbReference>
<accession>A0A3A4ND73</accession>
<dbReference type="InterPro" id="IPR006091">
    <property type="entry name" value="Acyl-CoA_Oxase/DH_mid-dom"/>
</dbReference>
<evidence type="ECO:0000256" key="3">
    <source>
        <dbReference type="ARBA" id="ARBA00009347"/>
    </source>
</evidence>
<dbReference type="InterPro" id="IPR037069">
    <property type="entry name" value="AcylCoA_DH/ox_N_sf"/>
</dbReference>
<dbReference type="Gene3D" id="1.10.540.10">
    <property type="entry name" value="Acyl-CoA dehydrogenase/oxidase, N-terminal domain"/>
    <property type="match status" value="1"/>
</dbReference>
<evidence type="ECO:0000259" key="11">
    <source>
        <dbReference type="Pfam" id="PF02771"/>
    </source>
</evidence>
<reference evidence="12 13" key="1">
    <citation type="journal article" date="2017" name="ISME J.">
        <title>Energy and carbon metabolisms in a deep terrestrial subsurface fluid microbial community.</title>
        <authorList>
            <person name="Momper L."/>
            <person name="Jungbluth S.P."/>
            <person name="Lee M.D."/>
            <person name="Amend J.P."/>
        </authorList>
    </citation>
    <scope>NUCLEOTIDE SEQUENCE [LARGE SCALE GENOMIC DNA]</scope>
    <source>
        <strain evidence="12">SURF_5</strain>
    </source>
</reference>
<evidence type="ECO:0000259" key="10">
    <source>
        <dbReference type="Pfam" id="PF02770"/>
    </source>
</evidence>